<keyword evidence="2" id="KW-1185">Reference proteome</keyword>
<sequence>MKITITCLFILMAFAVLFASNIVLARNDNVRTPACDNFCRTDGVEDCCRSQDPVRFMGGRCRFFQAFCSEA</sequence>
<evidence type="ECO:0000256" key="1">
    <source>
        <dbReference type="SAM" id="SignalP"/>
    </source>
</evidence>
<evidence type="ECO:0000313" key="3">
    <source>
        <dbReference type="WBParaSite" id="PDA_v2.g25311.t1"/>
    </source>
</evidence>
<protein>
    <submittedName>
        <fullName evidence="3">Uncharacterized protein</fullName>
    </submittedName>
</protein>
<feature type="signal peptide" evidence="1">
    <location>
        <begin position="1"/>
        <end position="19"/>
    </location>
</feature>
<dbReference type="WBParaSite" id="PDA_v2.g25311.t1">
    <property type="protein sequence ID" value="PDA_v2.g25311.t1"/>
    <property type="gene ID" value="PDA_v2.g25311"/>
</dbReference>
<organism evidence="2 3">
    <name type="scientific">Panagrolaimus davidi</name>
    <dbReference type="NCBI Taxonomy" id="227884"/>
    <lineage>
        <taxon>Eukaryota</taxon>
        <taxon>Metazoa</taxon>
        <taxon>Ecdysozoa</taxon>
        <taxon>Nematoda</taxon>
        <taxon>Chromadorea</taxon>
        <taxon>Rhabditida</taxon>
        <taxon>Tylenchina</taxon>
        <taxon>Panagrolaimomorpha</taxon>
        <taxon>Panagrolaimoidea</taxon>
        <taxon>Panagrolaimidae</taxon>
        <taxon>Panagrolaimus</taxon>
    </lineage>
</organism>
<accession>A0A914Q258</accession>
<dbReference type="AlphaFoldDB" id="A0A914Q258"/>
<proteinExistence type="predicted"/>
<keyword evidence="1" id="KW-0732">Signal</keyword>
<dbReference type="Proteomes" id="UP000887578">
    <property type="component" value="Unplaced"/>
</dbReference>
<feature type="chain" id="PRO_5037848304" evidence="1">
    <location>
        <begin position="20"/>
        <end position="71"/>
    </location>
</feature>
<reference evidence="3" key="1">
    <citation type="submission" date="2022-11" db="UniProtKB">
        <authorList>
            <consortium name="WormBaseParasite"/>
        </authorList>
    </citation>
    <scope>IDENTIFICATION</scope>
</reference>
<evidence type="ECO:0000313" key="2">
    <source>
        <dbReference type="Proteomes" id="UP000887578"/>
    </source>
</evidence>
<name>A0A914Q258_9BILA</name>